<keyword evidence="5" id="KW-0442">Lipid degradation</keyword>
<comment type="similarity">
    <text evidence="2">Belongs to the phospholipase D family.</text>
</comment>
<proteinExistence type="inferred from homology"/>
<evidence type="ECO:0000259" key="8">
    <source>
        <dbReference type="PROSITE" id="PS50035"/>
    </source>
</evidence>
<dbReference type="PROSITE" id="PS50035">
    <property type="entry name" value="PLD"/>
    <property type="match status" value="1"/>
</dbReference>
<dbReference type="InterPro" id="IPR025202">
    <property type="entry name" value="PLD-like_dom"/>
</dbReference>
<evidence type="ECO:0000313" key="10">
    <source>
        <dbReference type="Proteomes" id="UP000318422"/>
    </source>
</evidence>
<dbReference type="AlphaFoldDB" id="A0A4Y4CSE8"/>
<comment type="caution">
    <text evidence="9">The sequence shown here is derived from an EMBL/GenBank/DDBJ whole genome shotgun (WGS) entry which is preliminary data.</text>
</comment>
<feature type="region of interest" description="Disordered" evidence="7">
    <location>
        <begin position="157"/>
        <end position="183"/>
    </location>
</feature>
<dbReference type="GO" id="GO:0016891">
    <property type="term" value="F:RNA endonuclease activity producing 5'-phosphomonoesters, hydrolytic mechanism"/>
    <property type="evidence" value="ECO:0007669"/>
    <property type="project" value="TreeGrafter"/>
</dbReference>
<evidence type="ECO:0000256" key="2">
    <source>
        <dbReference type="ARBA" id="ARBA00008664"/>
    </source>
</evidence>
<keyword evidence="6" id="KW-0443">Lipid metabolism</keyword>
<gene>
    <name evidence="9" type="ORF">ZRA01_04670</name>
</gene>
<evidence type="ECO:0000313" key="9">
    <source>
        <dbReference type="EMBL" id="GEC94394.1"/>
    </source>
</evidence>
<dbReference type="SUPFAM" id="SSF56024">
    <property type="entry name" value="Phospholipase D/nuclease"/>
    <property type="match status" value="1"/>
</dbReference>
<dbReference type="CDD" id="cd09170">
    <property type="entry name" value="PLDc_Nuc"/>
    <property type="match status" value="1"/>
</dbReference>
<dbReference type="PANTHER" id="PTHR43856">
    <property type="entry name" value="CARDIOLIPIN HYDROLASE"/>
    <property type="match status" value="1"/>
</dbReference>
<dbReference type="Proteomes" id="UP000318422">
    <property type="component" value="Unassembled WGS sequence"/>
</dbReference>
<dbReference type="GO" id="GO:0004630">
    <property type="term" value="F:phospholipase D activity"/>
    <property type="evidence" value="ECO:0007669"/>
    <property type="project" value="UniProtKB-EC"/>
</dbReference>
<organism evidence="9 10">
    <name type="scientific">Zoogloea ramigera</name>
    <dbReference type="NCBI Taxonomy" id="350"/>
    <lineage>
        <taxon>Bacteria</taxon>
        <taxon>Pseudomonadati</taxon>
        <taxon>Pseudomonadota</taxon>
        <taxon>Betaproteobacteria</taxon>
        <taxon>Rhodocyclales</taxon>
        <taxon>Zoogloeaceae</taxon>
        <taxon>Zoogloea</taxon>
    </lineage>
</organism>
<evidence type="ECO:0000256" key="5">
    <source>
        <dbReference type="ARBA" id="ARBA00022963"/>
    </source>
</evidence>
<name>A0A4Y4CSE8_ZOORA</name>
<reference evidence="9 10" key="1">
    <citation type="submission" date="2019-06" db="EMBL/GenBank/DDBJ databases">
        <title>Whole genome shotgun sequence of Zoogloea ramigera NBRC 15342.</title>
        <authorList>
            <person name="Hosoyama A."/>
            <person name="Uohara A."/>
            <person name="Ohji S."/>
            <person name="Ichikawa N."/>
        </authorList>
    </citation>
    <scope>NUCLEOTIDE SEQUENCE [LARGE SCALE GENOMIC DNA]</scope>
    <source>
        <strain evidence="9 10">NBRC 15342</strain>
    </source>
</reference>
<evidence type="ECO:0000256" key="6">
    <source>
        <dbReference type="ARBA" id="ARBA00023098"/>
    </source>
</evidence>
<evidence type="ECO:0000256" key="4">
    <source>
        <dbReference type="ARBA" id="ARBA00022801"/>
    </source>
</evidence>
<dbReference type="PANTHER" id="PTHR43856:SF1">
    <property type="entry name" value="MITOCHONDRIAL CARDIOLIPIN HYDROLASE"/>
    <property type="match status" value="1"/>
</dbReference>
<accession>A0A4Y4CSE8</accession>
<evidence type="ECO:0000256" key="3">
    <source>
        <dbReference type="ARBA" id="ARBA00012027"/>
    </source>
</evidence>
<dbReference type="InterPro" id="IPR001736">
    <property type="entry name" value="PLipase_D/transphosphatidylase"/>
</dbReference>
<dbReference type="Gene3D" id="3.30.870.10">
    <property type="entry name" value="Endonuclease Chain A"/>
    <property type="match status" value="1"/>
</dbReference>
<dbReference type="GO" id="GO:0006793">
    <property type="term" value="P:phosphorus metabolic process"/>
    <property type="evidence" value="ECO:0007669"/>
    <property type="project" value="UniProtKB-ARBA"/>
</dbReference>
<keyword evidence="4" id="KW-0378">Hydrolase</keyword>
<dbReference type="EMBL" id="BJNV01000006">
    <property type="protein sequence ID" value="GEC94394.1"/>
    <property type="molecule type" value="Genomic_DNA"/>
</dbReference>
<feature type="domain" description="PLD phosphodiesterase" evidence="8">
    <location>
        <begin position="92"/>
        <end position="124"/>
    </location>
</feature>
<protein>
    <recommendedName>
        <fullName evidence="3">phospholipase D</fullName>
        <ecNumber evidence="3">3.1.4.4</ecNumber>
    </recommendedName>
</protein>
<dbReference type="EC" id="3.1.4.4" evidence="3"/>
<evidence type="ECO:0000256" key="1">
    <source>
        <dbReference type="ARBA" id="ARBA00000798"/>
    </source>
</evidence>
<dbReference type="Pfam" id="PF13091">
    <property type="entry name" value="PLDc_2"/>
    <property type="match status" value="1"/>
</dbReference>
<sequence length="183" mass="20005">MQLPARGSVEVAFSPWNDPEAALIAAIAEARESILVQAYVFTSKPIARALVAAHKRGVRVEVLLDAEMNRPSSLSVLPQLLEAGIPVAVETRYNIAHNKVIILDPASASHGAVVTGSYNFTRSARVANAENLLILRGNPALVRVFTDNWQRHRAEAQGLRSLDELPPRRGKTDGRESDRRTPD</sequence>
<keyword evidence="10" id="KW-1185">Reference proteome</keyword>
<dbReference type="GO" id="GO:0016042">
    <property type="term" value="P:lipid catabolic process"/>
    <property type="evidence" value="ECO:0007669"/>
    <property type="project" value="UniProtKB-KW"/>
</dbReference>
<comment type="catalytic activity">
    <reaction evidence="1">
        <text>a 1,2-diacyl-sn-glycero-3-phosphocholine + H2O = a 1,2-diacyl-sn-glycero-3-phosphate + choline + H(+)</text>
        <dbReference type="Rhea" id="RHEA:14445"/>
        <dbReference type="ChEBI" id="CHEBI:15354"/>
        <dbReference type="ChEBI" id="CHEBI:15377"/>
        <dbReference type="ChEBI" id="CHEBI:15378"/>
        <dbReference type="ChEBI" id="CHEBI:57643"/>
        <dbReference type="ChEBI" id="CHEBI:58608"/>
        <dbReference type="EC" id="3.1.4.4"/>
    </reaction>
</comment>
<evidence type="ECO:0000256" key="7">
    <source>
        <dbReference type="SAM" id="MobiDB-lite"/>
    </source>
</evidence>
<dbReference type="InterPro" id="IPR051406">
    <property type="entry name" value="PLD_domain"/>
</dbReference>